<dbReference type="RefSeq" id="WP_232189524.1">
    <property type="nucleotide sequence ID" value="NZ_JAIOAP010000020.1"/>
</dbReference>
<dbReference type="InterPro" id="IPR010982">
    <property type="entry name" value="Lambda_DNA-bd_dom_sf"/>
</dbReference>
<name>A0ABV1L257_9BACL</name>
<organism evidence="1 2">
    <name type="scientific">Cohnella silvisoli</name>
    <dbReference type="NCBI Taxonomy" id="2873699"/>
    <lineage>
        <taxon>Bacteria</taxon>
        <taxon>Bacillati</taxon>
        <taxon>Bacillota</taxon>
        <taxon>Bacilli</taxon>
        <taxon>Bacillales</taxon>
        <taxon>Paenibacillaceae</taxon>
        <taxon>Cohnella</taxon>
    </lineage>
</organism>
<dbReference type="SUPFAM" id="SSF47413">
    <property type="entry name" value="lambda repressor-like DNA-binding domains"/>
    <property type="match status" value="1"/>
</dbReference>
<keyword evidence="2" id="KW-1185">Reference proteome</keyword>
<evidence type="ECO:0000313" key="1">
    <source>
        <dbReference type="EMBL" id="MEQ4486435.1"/>
    </source>
</evidence>
<sequence length="70" mass="8112">MARKMPITSFGWAIKERLAALKMDQRRFCEENDIPQSRLAELISGSRKATRYRKKVETALGLSFPERQAK</sequence>
<gene>
    <name evidence="1" type="ORF">QJS35_29090</name>
</gene>
<proteinExistence type="predicted"/>
<reference evidence="1 2" key="1">
    <citation type="journal article" date="2023" name="Genome Announc.">
        <title>Pan-Genome Analyses of the Genus Cohnella and Proposal of the Novel Species Cohnella silvisoli sp. nov., Isolated from Forest Soil.</title>
        <authorList>
            <person name="Wang C."/>
            <person name="Mao L."/>
            <person name="Bao G."/>
            <person name="Zhu H."/>
        </authorList>
    </citation>
    <scope>NUCLEOTIDE SEQUENCE [LARGE SCALE GENOMIC DNA]</scope>
    <source>
        <strain evidence="1 2">NL03-T5-1</strain>
    </source>
</reference>
<protein>
    <submittedName>
        <fullName evidence="1">XRE family transcriptional regulator</fullName>
    </submittedName>
</protein>
<accession>A0ABV1L257</accession>
<dbReference type="Proteomes" id="UP001493487">
    <property type="component" value="Unassembled WGS sequence"/>
</dbReference>
<evidence type="ECO:0000313" key="2">
    <source>
        <dbReference type="Proteomes" id="UP001493487"/>
    </source>
</evidence>
<dbReference type="EMBL" id="JASKHM010000021">
    <property type="protein sequence ID" value="MEQ4486435.1"/>
    <property type="molecule type" value="Genomic_DNA"/>
</dbReference>
<comment type="caution">
    <text evidence="1">The sequence shown here is derived from an EMBL/GenBank/DDBJ whole genome shotgun (WGS) entry which is preliminary data.</text>
</comment>